<dbReference type="InterPro" id="IPR044068">
    <property type="entry name" value="CB"/>
</dbReference>
<dbReference type="Proteomes" id="UP000547879">
    <property type="component" value="Unassembled WGS sequence"/>
</dbReference>
<feature type="domain" description="Core-binding (CB)" evidence="4">
    <location>
        <begin position="3"/>
        <end position="91"/>
    </location>
</feature>
<evidence type="ECO:0000256" key="2">
    <source>
        <dbReference type="ARBA" id="ARBA00023125"/>
    </source>
</evidence>
<keyword evidence="2 3" id="KW-0238">DNA-binding</keyword>
<evidence type="ECO:0000259" key="4">
    <source>
        <dbReference type="PROSITE" id="PS51900"/>
    </source>
</evidence>
<gene>
    <name evidence="5" type="ORF">HNQ72_002630</name>
</gene>
<dbReference type="RefSeq" id="WP_183992628.1">
    <property type="nucleotide sequence ID" value="NZ_BMHW01000002.1"/>
</dbReference>
<organism evidence="5 6">
    <name type="scientific">Rhizobium wenxiniae</name>
    <dbReference type="NCBI Taxonomy" id="1737357"/>
    <lineage>
        <taxon>Bacteria</taxon>
        <taxon>Pseudomonadati</taxon>
        <taxon>Pseudomonadota</taxon>
        <taxon>Alphaproteobacteria</taxon>
        <taxon>Hyphomicrobiales</taxon>
        <taxon>Rhizobiaceae</taxon>
        <taxon>Rhizobium/Agrobacterium group</taxon>
        <taxon>Rhizobium</taxon>
    </lineage>
</organism>
<keyword evidence="1" id="KW-0229">DNA integration</keyword>
<reference evidence="5 6" key="1">
    <citation type="submission" date="2020-08" db="EMBL/GenBank/DDBJ databases">
        <title>Genomic Encyclopedia of Type Strains, Phase IV (KMG-IV): sequencing the most valuable type-strain genomes for metagenomic binning, comparative biology and taxonomic classification.</title>
        <authorList>
            <person name="Goeker M."/>
        </authorList>
    </citation>
    <scope>NUCLEOTIDE SEQUENCE [LARGE SCALE GENOMIC DNA]</scope>
    <source>
        <strain evidence="5 6">DSM 100734</strain>
    </source>
</reference>
<dbReference type="PROSITE" id="PS51900">
    <property type="entry name" value="CB"/>
    <property type="match status" value="1"/>
</dbReference>
<dbReference type="GO" id="GO:0015074">
    <property type="term" value="P:DNA integration"/>
    <property type="evidence" value="ECO:0007669"/>
    <property type="project" value="UniProtKB-KW"/>
</dbReference>
<accession>A0A7W9Y6D1</accession>
<dbReference type="EMBL" id="JACHEG010000002">
    <property type="protein sequence ID" value="MBB6162812.1"/>
    <property type="molecule type" value="Genomic_DNA"/>
</dbReference>
<dbReference type="AlphaFoldDB" id="A0A7W9Y6D1"/>
<dbReference type="Gene3D" id="1.10.150.130">
    <property type="match status" value="1"/>
</dbReference>
<keyword evidence="6" id="KW-1185">Reference proteome</keyword>
<proteinExistence type="predicted"/>
<dbReference type="GO" id="GO:0003677">
    <property type="term" value="F:DNA binding"/>
    <property type="evidence" value="ECO:0007669"/>
    <property type="project" value="UniProtKB-UniRule"/>
</dbReference>
<name>A0A7W9Y6D1_9HYPH</name>
<evidence type="ECO:0000313" key="5">
    <source>
        <dbReference type="EMBL" id="MBB6162812.1"/>
    </source>
</evidence>
<comment type="caution">
    <text evidence="5">The sequence shown here is derived from an EMBL/GenBank/DDBJ whole genome shotgun (WGS) entry which is preliminary data.</text>
</comment>
<evidence type="ECO:0000256" key="1">
    <source>
        <dbReference type="ARBA" id="ARBA00022908"/>
    </source>
</evidence>
<evidence type="ECO:0000313" key="6">
    <source>
        <dbReference type="Proteomes" id="UP000547879"/>
    </source>
</evidence>
<evidence type="ECO:0000256" key="3">
    <source>
        <dbReference type="PROSITE-ProRule" id="PRU01248"/>
    </source>
</evidence>
<dbReference type="InterPro" id="IPR010998">
    <property type="entry name" value="Integrase_recombinase_N"/>
</dbReference>
<dbReference type="InterPro" id="IPR011010">
    <property type="entry name" value="DNA_brk_join_enz"/>
</dbReference>
<protein>
    <submittedName>
        <fullName evidence="5">Site-specific recombinase XerD</fullName>
    </submittedName>
</protein>
<sequence>MTNANAFPIYEYQMHVTHARARHPKTVNAMLQHIWQFLELTGNIDFRNIDKEAIVRYKDKLEEQGASGKELALKTIVSSFGHLKDFFEWLAKQPGYENVPAHLHEYFTPQRRLVNSANVPKSKDYPSHEEILLVVGAMPANTFLQRRNRALIAFA</sequence>
<dbReference type="SUPFAM" id="SSF56349">
    <property type="entry name" value="DNA breaking-rejoining enzymes"/>
    <property type="match status" value="1"/>
</dbReference>